<feature type="non-terminal residue" evidence="3">
    <location>
        <position position="283"/>
    </location>
</feature>
<accession>A0A371G5F5</accession>
<protein>
    <submittedName>
        <fullName evidence="3">Disease resistance protein RPM1</fullName>
    </submittedName>
</protein>
<name>A0A371G5F5_MUCPR</name>
<dbReference type="Gene3D" id="3.80.10.10">
    <property type="entry name" value="Ribonuclease Inhibitor"/>
    <property type="match status" value="1"/>
</dbReference>
<dbReference type="Proteomes" id="UP000257109">
    <property type="component" value="Unassembled WGS sequence"/>
</dbReference>
<gene>
    <name evidence="3" type="primary">RPM1</name>
    <name evidence="3" type="ORF">CR513_32980</name>
</gene>
<feature type="non-terminal residue" evidence="3">
    <location>
        <position position="1"/>
    </location>
</feature>
<evidence type="ECO:0000256" key="1">
    <source>
        <dbReference type="ARBA" id="ARBA00022737"/>
    </source>
</evidence>
<organism evidence="3 4">
    <name type="scientific">Mucuna pruriens</name>
    <name type="common">Velvet bean</name>
    <name type="synonym">Dolichos pruriens</name>
    <dbReference type="NCBI Taxonomy" id="157652"/>
    <lineage>
        <taxon>Eukaryota</taxon>
        <taxon>Viridiplantae</taxon>
        <taxon>Streptophyta</taxon>
        <taxon>Embryophyta</taxon>
        <taxon>Tracheophyta</taxon>
        <taxon>Spermatophyta</taxon>
        <taxon>Magnoliopsida</taxon>
        <taxon>eudicotyledons</taxon>
        <taxon>Gunneridae</taxon>
        <taxon>Pentapetalae</taxon>
        <taxon>rosids</taxon>
        <taxon>fabids</taxon>
        <taxon>Fabales</taxon>
        <taxon>Fabaceae</taxon>
        <taxon>Papilionoideae</taxon>
        <taxon>50 kb inversion clade</taxon>
        <taxon>NPAAA clade</taxon>
        <taxon>indigoferoid/millettioid clade</taxon>
        <taxon>Phaseoleae</taxon>
        <taxon>Mucuna</taxon>
    </lineage>
</organism>
<keyword evidence="1" id="KW-0677">Repeat</keyword>
<dbReference type="PANTHER" id="PTHR47186:SF57">
    <property type="entry name" value="OS02G0478300 PROTEIN"/>
    <property type="match status" value="1"/>
</dbReference>
<comment type="caution">
    <text evidence="3">The sequence shown here is derived from an EMBL/GenBank/DDBJ whole genome shotgun (WGS) entry which is preliminary data.</text>
</comment>
<dbReference type="EMBL" id="QJKJ01006705">
    <property type="protein sequence ID" value="RDX85778.1"/>
    <property type="molecule type" value="Genomic_DNA"/>
</dbReference>
<dbReference type="Pfam" id="PF23598">
    <property type="entry name" value="LRR_14"/>
    <property type="match status" value="1"/>
</dbReference>
<keyword evidence="4" id="KW-1185">Reference proteome</keyword>
<sequence length="283" mass="32198">FKKIPKEICKLTKLRHLLGYGIELFELKNSLGGMTSLQTLCRVKLTEDDDNVELIRELGKLKHLRSLHVIDVKERIGSSLCTSINHIQSLEELEIKATFQDAIDLPDISSLPMLRHLWLSGKLNKIPEWVPQLQNLVTLYLFCSKLSDEPLQSLQNMPHLLCLRIGLDAYEGESLYFQAGGFQRLKELNLRKLNNLNSIIIDKGALRSLKTLEFIALGNLKTIPCGMQHLKNLEVFRVYDMPDEFVQCIAPDGGPKHPSIHHVPLVQILPQRRGKGRNLSLKT</sequence>
<feature type="domain" description="Disease resistance R13L4/SHOC-2-like LRR" evidence="2">
    <location>
        <begin position="2"/>
        <end position="238"/>
    </location>
</feature>
<dbReference type="InterPro" id="IPR032675">
    <property type="entry name" value="LRR_dom_sf"/>
</dbReference>
<dbReference type="SUPFAM" id="SSF52058">
    <property type="entry name" value="L domain-like"/>
    <property type="match status" value="1"/>
</dbReference>
<evidence type="ECO:0000313" key="4">
    <source>
        <dbReference type="Proteomes" id="UP000257109"/>
    </source>
</evidence>
<dbReference type="InterPro" id="IPR055414">
    <property type="entry name" value="LRR_R13L4/SHOC2-like"/>
</dbReference>
<proteinExistence type="predicted"/>
<evidence type="ECO:0000313" key="3">
    <source>
        <dbReference type="EMBL" id="RDX85778.1"/>
    </source>
</evidence>
<dbReference type="AlphaFoldDB" id="A0A371G5F5"/>
<evidence type="ECO:0000259" key="2">
    <source>
        <dbReference type="Pfam" id="PF23598"/>
    </source>
</evidence>
<reference evidence="3" key="1">
    <citation type="submission" date="2018-05" db="EMBL/GenBank/DDBJ databases">
        <title>Draft genome of Mucuna pruriens seed.</title>
        <authorList>
            <person name="Nnadi N.E."/>
            <person name="Vos R."/>
            <person name="Hasami M.H."/>
            <person name="Devisetty U.K."/>
            <person name="Aguiy J.C."/>
        </authorList>
    </citation>
    <scope>NUCLEOTIDE SEQUENCE [LARGE SCALE GENOMIC DNA]</scope>
    <source>
        <strain evidence="3">JCA_2017</strain>
    </source>
</reference>
<dbReference type="PANTHER" id="PTHR47186">
    <property type="entry name" value="LEUCINE-RICH REPEAT-CONTAINING PROTEIN 57"/>
    <property type="match status" value="1"/>
</dbReference>
<dbReference type="OrthoDB" id="598235at2759"/>